<dbReference type="RefSeq" id="WP_341369339.1">
    <property type="nucleotide sequence ID" value="NZ_JBBPCO010000001.1"/>
</dbReference>
<comment type="function">
    <text evidence="6">Bidirectionally degrades single-stranded DNA into large acid-insoluble oligonucleotides, which are then degraded further into small acid-soluble oligonucleotides.</text>
</comment>
<organism evidence="7 8">
    <name type="scientific">Thermithiobacillus plumbiphilus</name>
    <dbReference type="NCBI Taxonomy" id="1729899"/>
    <lineage>
        <taxon>Bacteria</taxon>
        <taxon>Pseudomonadati</taxon>
        <taxon>Pseudomonadota</taxon>
        <taxon>Acidithiobacillia</taxon>
        <taxon>Acidithiobacillales</taxon>
        <taxon>Thermithiobacillaceae</taxon>
        <taxon>Thermithiobacillus</taxon>
    </lineage>
</organism>
<comment type="caution">
    <text evidence="7">The sequence shown here is derived from an EMBL/GenBank/DDBJ whole genome shotgun (WGS) entry which is preliminary data.</text>
</comment>
<comment type="subunit">
    <text evidence="6">Heterooligomer composed of large and small subunits.</text>
</comment>
<dbReference type="EMBL" id="JBBPCO010000001">
    <property type="protein sequence ID" value="MEK8088273.1"/>
    <property type="molecule type" value="Genomic_DNA"/>
</dbReference>
<sequence>MSEHVTTQVPNSEAASPAEFEKALAELEGIVQRLEQGQQSLVEALSEFERGVQLARICEQGLKDAEQQVEQLLQGPDGASLTAFKADNGGS</sequence>
<evidence type="ECO:0000313" key="7">
    <source>
        <dbReference type="EMBL" id="MEK8088273.1"/>
    </source>
</evidence>
<keyword evidence="5 6" id="KW-0269">Exonuclease</keyword>
<keyword evidence="8" id="KW-1185">Reference proteome</keyword>
<dbReference type="SUPFAM" id="SSF116842">
    <property type="entry name" value="XseB-like"/>
    <property type="match status" value="1"/>
</dbReference>
<dbReference type="InterPro" id="IPR003761">
    <property type="entry name" value="Exonuc_VII_S"/>
</dbReference>
<dbReference type="PANTHER" id="PTHR34137">
    <property type="entry name" value="EXODEOXYRIBONUCLEASE 7 SMALL SUBUNIT"/>
    <property type="match status" value="1"/>
</dbReference>
<comment type="similarity">
    <text evidence="1 6">Belongs to the XseB family.</text>
</comment>
<evidence type="ECO:0000256" key="1">
    <source>
        <dbReference type="ARBA" id="ARBA00009998"/>
    </source>
</evidence>
<proteinExistence type="inferred from homology"/>
<comment type="catalytic activity">
    <reaction evidence="6">
        <text>Exonucleolytic cleavage in either 5'- to 3'- or 3'- to 5'-direction to yield nucleoside 5'-phosphates.</text>
        <dbReference type="EC" id="3.1.11.6"/>
    </reaction>
</comment>
<keyword evidence="4 6" id="KW-0378">Hydrolase</keyword>
<evidence type="ECO:0000256" key="4">
    <source>
        <dbReference type="ARBA" id="ARBA00022801"/>
    </source>
</evidence>
<comment type="subcellular location">
    <subcellularLocation>
        <location evidence="6">Cytoplasm</location>
    </subcellularLocation>
</comment>
<dbReference type="InterPro" id="IPR037004">
    <property type="entry name" value="Exonuc_VII_ssu_sf"/>
</dbReference>
<protein>
    <recommendedName>
        <fullName evidence="6">Exodeoxyribonuclease 7 small subunit</fullName>
        <ecNumber evidence="6">3.1.11.6</ecNumber>
    </recommendedName>
    <alternativeName>
        <fullName evidence="6">Exodeoxyribonuclease VII small subunit</fullName>
        <shortName evidence="6">Exonuclease VII small subunit</shortName>
    </alternativeName>
</protein>
<dbReference type="Pfam" id="PF02609">
    <property type="entry name" value="Exonuc_VII_S"/>
    <property type="match status" value="1"/>
</dbReference>
<dbReference type="EC" id="3.1.11.6" evidence="6"/>
<keyword evidence="2 6" id="KW-0963">Cytoplasm</keyword>
<evidence type="ECO:0000256" key="6">
    <source>
        <dbReference type="HAMAP-Rule" id="MF_00337"/>
    </source>
</evidence>
<name>A0ABU9D704_9PROT</name>
<keyword evidence="3 6" id="KW-0540">Nuclease</keyword>
<dbReference type="Proteomes" id="UP001446205">
    <property type="component" value="Unassembled WGS sequence"/>
</dbReference>
<dbReference type="Gene3D" id="1.10.287.1040">
    <property type="entry name" value="Exonuclease VII, small subunit"/>
    <property type="match status" value="1"/>
</dbReference>
<evidence type="ECO:0000256" key="2">
    <source>
        <dbReference type="ARBA" id="ARBA00022490"/>
    </source>
</evidence>
<dbReference type="NCBIfam" id="NF002140">
    <property type="entry name" value="PRK00977.1-4"/>
    <property type="match status" value="1"/>
</dbReference>
<dbReference type="HAMAP" id="MF_00337">
    <property type="entry name" value="Exonuc_7_S"/>
    <property type="match status" value="1"/>
</dbReference>
<dbReference type="NCBIfam" id="TIGR01280">
    <property type="entry name" value="xseB"/>
    <property type="match status" value="1"/>
</dbReference>
<dbReference type="PANTHER" id="PTHR34137:SF1">
    <property type="entry name" value="EXODEOXYRIBONUCLEASE 7 SMALL SUBUNIT"/>
    <property type="match status" value="1"/>
</dbReference>
<accession>A0ABU9D704</accession>
<dbReference type="GO" id="GO:0008855">
    <property type="term" value="F:exodeoxyribonuclease VII activity"/>
    <property type="evidence" value="ECO:0007669"/>
    <property type="project" value="UniProtKB-EC"/>
</dbReference>
<reference evidence="7 8" key="1">
    <citation type="submission" date="2024-04" db="EMBL/GenBank/DDBJ databases">
        <authorList>
            <person name="Abashina T."/>
            <person name="Shaikin A."/>
        </authorList>
    </citation>
    <scope>NUCLEOTIDE SEQUENCE [LARGE SCALE GENOMIC DNA]</scope>
    <source>
        <strain evidence="7 8">AAFK</strain>
    </source>
</reference>
<gene>
    <name evidence="6" type="primary">xseB</name>
    <name evidence="7" type="ORF">WOB96_00710</name>
</gene>
<evidence type="ECO:0000256" key="5">
    <source>
        <dbReference type="ARBA" id="ARBA00022839"/>
    </source>
</evidence>
<evidence type="ECO:0000256" key="3">
    <source>
        <dbReference type="ARBA" id="ARBA00022722"/>
    </source>
</evidence>
<evidence type="ECO:0000313" key="8">
    <source>
        <dbReference type="Proteomes" id="UP001446205"/>
    </source>
</evidence>